<evidence type="ECO:0000256" key="1">
    <source>
        <dbReference type="ARBA" id="ARBA00022741"/>
    </source>
</evidence>
<dbReference type="PANTHER" id="PTHR24221">
    <property type="entry name" value="ATP-BINDING CASSETTE SUB-FAMILY B"/>
    <property type="match status" value="1"/>
</dbReference>
<proteinExistence type="inferred from homology"/>
<keyword evidence="4" id="KW-1133">Transmembrane helix</keyword>
<keyword evidence="4" id="KW-0812">Transmembrane</keyword>
<comment type="caution">
    <text evidence="6">The sequence shown here is derived from an EMBL/GenBank/DDBJ whole genome shotgun (WGS) entry which is preliminary data.</text>
</comment>
<dbReference type="SMART" id="SM00382">
    <property type="entry name" value="AAA"/>
    <property type="match status" value="1"/>
</dbReference>
<evidence type="ECO:0000256" key="2">
    <source>
        <dbReference type="ARBA" id="ARBA00022840"/>
    </source>
</evidence>
<evidence type="ECO:0000256" key="4">
    <source>
        <dbReference type="SAM" id="Phobius"/>
    </source>
</evidence>
<evidence type="ECO:0000313" key="6">
    <source>
        <dbReference type="EMBL" id="KAF7314959.1"/>
    </source>
</evidence>
<feature type="transmembrane region" description="Helical" evidence="4">
    <location>
        <begin position="81"/>
        <end position="100"/>
    </location>
</feature>
<dbReference type="Proteomes" id="UP000636479">
    <property type="component" value="Unassembled WGS sequence"/>
</dbReference>
<dbReference type="GO" id="GO:0005524">
    <property type="term" value="F:ATP binding"/>
    <property type="evidence" value="ECO:0007669"/>
    <property type="project" value="UniProtKB-KW"/>
</dbReference>
<dbReference type="GeneID" id="59339588"/>
<dbReference type="RefSeq" id="XP_037224982.1">
    <property type="nucleotide sequence ID" value="XM_037357072.1"/>
</dbReference>
<dbReference type="SUPFAM" id="SSF52540">
    <property type="entry name" value="P-loop containing nucleoside triphosphate hydrolases"/>
    <property type="match status" value="1"/>
</dbReference>
<dbReference type="GO" id="GO:0016887">
    <property type="term" value="F:ATP hydrolysis activity"/>
    <property type="evidence" value="ECO:0007669"/>
    <property type="project" value="InterPro"/>
</dbReference>
<dbReference type="InterPro" id="IPR039421">
    <property type="entry name" value="Type_1_exporter"/>
</dbReference>
<dbReference type="OrthoDB" id="6500128at2759"/>
<evidence type="ECO:0000256" key="3">
    <source>
        <dbReference type="ARBA" id="ARBA00024363"/>
    </source>
</evidence>
<dbReference type="InterPro" id="IPR027417">
    <property type="entry name" value="P-loop_NTPase"/>
</dbReference>
<dbReference type="EMBL" id="JACAZF010000001">
    <property type="protein sequence ID" value="KAF7314959.1"/>
    <property type="molecule type" value="Genomic_DNA"/>
</dbReference>
<protein>
    <submittedName>
        <fullName evidence="6">ABC transporter protein</fullName>
    </submittedName>
</protein>
<dbReference type="Pfam" id="PF00005">
    <property type="entry name" value="ABC_tran"/>
    <property type="match status" value="1"/>
</dbReference>
<keyword evidence="4" id="KW-0472">Membrane</keyword>
<reference evidence="6" key="1">
    <citation type="submission" date="2020-05" db="EMBL/GenBank/DDBJ databases">
        <title>Mycena genomes resolve the evolution of fungal bioluminescence.</title>
        <authorList>
            <person name="Tsai I.J."/>
        </authorList>
    </citation>
    <scope>NUCLEOTIDE SEQUENCE</scope>
    <source>
        <strain evidence="6">171206Taipei</strain>
    </source>
</reference>
<dbReference type="Gene3D" id="3.40.50.300">
    <property type="entry name" value="P-loop containing nucleotide triphosphate hydrolases"/>
    <property type="match status" value="1"/>
</dbReference>
<feature type="transmembrane region" description="Helical" evidence="4">
    <location>
        <begin position="106"/>
        <end position="124"/>
    </location>
</feature>
<name>A0A8H6TCU3_9AGAR</name>
<keyword evidence="7" id="KW-1185">Reference proteome</keyword>
<accession>A0A8H6TCU3</accession>
<dbReference type="PROSITE" id="PS50893">
    <property type="entry name" value="ABC_TRANSPORTER_2"/>
    <property type="match status" value="1"/>
</dbReference>
<organism evidence="6 7">
    <name type="scientific">Mycena indigotica</name>
    <dbReference type="NCBI Taxonomy" id="2126181"/>
    <lineage>
        <taxon>Eukaryota</taxon>
        <taxon>Fungi</taxon>
        <taxon>Dikarya</taxon>
        <taxon>Basidiomycota</taxon>
        <taxon>Agaricomycotina</taxon>
        <taxon>Agaricomycetes</taxon>
        <taxon>Agaricomycetidae</taxon>
        <taxon>Agaricales</taxon>
        <taxon>Marasmiineae</taxon>
        <taxon>Mycenaceae</taxon>
        <taxon>Mycena</taxon>
    </lineage>
</organism>
<evidence type="ECO:0000259" key="5">
    <source>
        <dbReference type="PROSITE" id="PS50893"/>
    </source>
</evidence>
<keyword evidence="2" id="KW-0067">ATP-binding</keyword>
<gene>
    <name evidence="6" type="ORF">MIND_00009900</name>
</gene>
<evidence type="ECO:0000313" key="7">
    <source>
        <dbReference type="Proteomes" id="UP000636479"/>
    </source>
</evidence>
<keyword evidence="1" id="KW-0547">Nucleotide-binding</keyword>
<dbReference type="AlphaFoldDB" id="A0A8H6TCU3"/>
<comment type="similarity">
    <text evidence="3">Belongs to the ABC transporter superfamily. ABCB family. Heavy Metal importer (TC 3.A.1.210) subfamily.</text>
</comment>
<sequence>MAPQRRFLFCFDHHCSLSSLISGLFKMNLPAEIPKPKPLQTEKVPSAMQLGVWHVHYLDESWEAWWHKITTSLQTLQHLTIDLYTLSPIIFPLLCIAIFLKQTKFVLMWFIFNRILFWIEIGLVQGELAMSTIIFHVLGRATLVGTYAALDHWIAQAEDIVSTRLINHFDAMVFKWKARADVRTFQKNSMDADLSGADVWWAYHHILEGCGRIVSIVVQIYCSTAHFSSIPEAIFYTAIFFAKSLVDILLKPSLDKKSWVATSTNSDYNRLHGLRALVSSLGLKQDIVTNGLSGYLEREYRETSMRLRNTSIKHPTTQYMKQGGVSTSIVSELFGELHLFYFFFSALRSPSQFSLTKLIMLEDGGETISCQSRELLANFAFAQKELGSVRRMYELAAKPEVLVDGDVDYSSAASPLGMGLAMRNVSFSYNSDPEDYALRNVSFTIQPGQLVLIVGANGSGKSTLVKLLTRMYDPTSGSVVVDGKDIKDLKKDGLYQATALLPQDAHLYNGMSLAENIGIGDPRPEIVADRERIQAAARKGGAEFIESKYNEVLEPTAPELWDCKCEDSYKCSVCKLYYGYAKSKSLSGGELQRLAASRTFMRMASGNIKLVVADEPSASLDPEAEMKLFDALTSERCGKTMVFVTHRFGHTKHADLILCMKGGQLAEKGTHEELVALDGEYAKMYRTQGDAFS</sequence>
<feature type="domain" description="ABC transporter" evidence="5">
    <location>
        <begin position="420"/>
        <end position="687"/>
    </location>
</feature>
<dbReference type="GO" id="GO:0034040">
    <property type="term" value="F:ATPase-coupled lipid transmembrane transporter activity"/>
    <property type="evidence" value="ECO:0007669"/>
    <property type="project" value="TreeGrafter"/>
</dbReference>
<dbReference type="InterPro" id="IPR003593">
    <property type="entry name" value="AAA+_ATPase"/>
</dbReference>
<dbReference type="InterPro" id="IPR003439">
    <property type="entry name" value="ABC_transporter-like_ATP-bd"/>
</dbReference>
<dbReference type="PANTHER" id="PTHR24221:SF654">
    <property type="entry name" value="ATP-BINDING CASSETTE SUB-FAMILY B MEMBER 6"/>
    <property type="match status" value="1"/>
</dbReference>